<accession>A0A8X7RFA6</accession>
<dbReference type="EMBL" id="JAAMPC010000011">
    <property type="protein sequence ID" value="KAG2284229.1"/>
    <property type="molecule type" value="Genomic_DNA"/>
</dbReference>
<sequence>MAITGHPGAYLHVEELIENGTKLRVADFVHGKDGLGNQNFPPPEEIVSEAFTDLSSRIRYMGLMSPNNLEGNLEELNLELPSQVGVYSLELMQFISGKNIKGSSSELQSNVMPWDEVLLEDNEAESLTGILARGKSEDILGEAARVSGRFISSKEQFKGSNTICLNVTF</sequence>
<proteinExistence type="predicted"/>
<keyword evidence="2" id="KW-1185">Reference proteome</keyword>
<evidence type="ECO:0000313" key="2">
    <source>
        <dbReference type="Proteomes" id="UP000886595"/>
    </source>
</evidence>
<protein>
    <submittedName>
        <fullName evidence="1">Uncharacterized protein</fullName>
    </submittedName>
</protein>
<organism evidence="1 2">
    <name type="scientific">Brassica carinata</name>
    <name type="common">Ethiopian mustard</name>
    <name type="synonym">Abyssinian cabbage</name>
    <dbReference type="NCBI Taxonomy" id="52824"/>
    <lineage>
        <taxon>Eukaryota</taxon>
        <taxon>Viridiplantae</taxon>
        <taxon>Streptophyta</taxon>
        <taxon>Embryophyta</taxon>
        <taxon>Tracheophyta</taxon>
        <taxon>Spermatophyta</taxon>
        <taxon>Magnoliopsida</taxon>
        <taxon>eudicotyledons</taxon>
        <taxon>Gunneridae</taxon>
        <taxon>Pentapetalae</taxon>
        <taxon>rosids</taxon>
        <taxon>malvids</taxon>
        <taxon>Brassicales</taxon>
        <taxon>Brassicaceae</taxon>
        <taxon>Brassiceae</taxon>
        <taxon>Brassica</taxon>
    </lineage>
</organism>
<name>A0A8X7RFA6_BRACI</name>
<dbReference type="Proteomes" id="UP000886595">
    <property type="component" value="Unassembled WGS sequence"/>
</dbReference>
<gene>
    <name evidence="1" type="ORF">Bca52824_055449</name>
</gene>
<comment type="caution">
    <text evidence="1">The sequence shown here is derived from an EMBL/GenBank/DDBJ whole genome shotgun (WGS) entry which is preliminary data.</text>
</comment>
<reference evidence="1 2" key="1">
    <citation type="submission" date="2020-02" db="EMBL/GenBank/DDBJ databases">
        <authorList>
            <person name="Ma Q."/>
            <person name="Huang Y."/>
            <person name="Song X."/>
            <person name="Pei D."/>
        </authorList>
    </citation>
    <scope>NUCLEOTIDE SEQUENCE [LARGE SCALE GENOMIC DNA]</scope>
    <source>
        <strain evidence="1">Sxm20200214</strain>
        <tissue evidence="1">Leaf</tissue>
    </source>
</reference>
<evidence type="ECO:0000313" key="1">
    <source>
        <dbReference type="EMBL" id="KAG2284229.1"/>
    </source>
</evidence>
<dbReference type="AlphaFoldDB" id="A0A8X7RFA6"/>